<dbReference type="Proteomes" id="UP000498980">
    <property type="component" value="Unassembled WGS sequence"/>
</dbReference>
<evidence type="ECO:0000313" key="3">
    <source>
        <dbReference type="Proteomes" id="UP000498980"/>
    </source>
</evidence>
<protein>
    <submittedName>
        <fullName evidence="2">Uncharacterized protein</fullName>
    </submittedName>
</protein>
<dbReference type="EMBL" id="BLWC01000001">
    <property type="protein sequence ID" value="GFN01134.1"/>
    <property type="molecule type" value="Genomic_DNA"/>
</dbReference>
<organism evidence="2 3">
    <name type="scientific">Streptomyces fulvorobeus</name>
    <dbReference type="NCBI Taxonomy" id="284028"/>
    <lineage>
        <taxon>Bacteria</taxon>
        <taxon>Bacillati</taxon>
        <taxon>Actinomycetota</taxon>
        <taxon>Actinomycetes</taxon>
        <taxon>Kitasatosporales</taxon>
        <taxon>Streptomycetaceae</taxon>
        <taxon>Streptomyces</taxon>
    </lineage>
</organism>
<keyword evidence="3" id="KW-1185">Reference proteome</keyword>
<evidence type="ECO:0000313" key="2">
    <source>
        <dbReference type="EMBL" id="GFN01134.1"/>
    </source>
</evidence>
<feature type="compositionally biased region" description="Basic and acidic residues" evidence="1">
    <location>
        <begin position="116"/>
        <end position="133"/>
    </location>
</feature>
<proteinExistence type="predicted"/>
<comment type="caution">
    <text evidence="2">The sequence shown here is derived from an EMBL/GenBank/DDBJ whole genome shotgun (WGS) entry which is preliminary data.</text>
</comment>
<reference evidence="2 3" key="1">
    <citation type="submission" date="2020-05" db="EMBL/GenBank/DDBJ databases">
        <title>Whole genome shotgun sequence of Streptomyces fulvorobeus NBRC 15897.</title>
        <authorList>
            <person name="Komaki H."/>
            <person name="Tamura T."/>
        </authorList>
    </citation>
    <scope>NUCLEOTIDE SEQUENCE [LARGE SCALE GENOMIC DNA]</scope>
    <source>
        <strain evidence="2 3">NBRC 15897</strain>
    </source>
</reference>
<feature type="region of interest" description="Disordered" evidence="1">
    <location>
        <begin position="1"/>
        <end position="23"/>
    </location>
</feature>
<dbReference type="AlphaFoldDB" id="A0A7J0CGU1"/>
<sequence>MGDDDSLWAAGGTGGVLEDRHGVGPDLRFPPHVGVGVAGQFVDGEERQCAQAGAVRPLADVRFRLGDSEDGARLGVVRDADDACGLQGGPGGQGCGDGDHARVEAPGVGRRELLGLREEQQHARTRAEPGRAEEDGDAAGGGVEPGVAAQRLLALVLRVPDEADGLALGVGLGHGGDRGHQVGAGQRIYGRTAHSSGPRLPPGRGLMPAADWYGGLPCLRAAGPAGAPLRTTRVAGGVDCGFRHTCRTAK</sequence>
<gene>
    <name evidence="2" type="ORF">Sfulv_59440</name>
</gene>
<evidence type="ECO:0000256" key="1">
    <source>
        <dbReference type="SAM" id="MobiDB-lite"/>
    </source>
</evidence>
<accession>A0A7J0CGU1</accession>
<name>A0A7J0CGU1_9ACTN</name>
<feature type="region of interest" description="Disordered" evidence="1">
    <location>
        <begin position="116"/>
        <end position="142"/>
    </location>
</feature>